<sequence length="609" mass="70718">MKGRLMKEMQKIKKRNEVKTEETWNLSDLFKDFKHWSNEFNNLPNEESLEKLVEDKYKSKLSSSPELIYECIKFKDDLNHRLENLFVYASLRNTEDVANKESNEAVGKIEIKLSGLMAKFSFLEPELLNIKQLTDWLKKEPLNTYQFRLEELIRKKAHILTEQEENILARISVSLNMFDEIHGKWNNADLKFLPALDSNNKEHLVSNSRYSLNLQSKDRELRRNTFNSYFSEISKWRNTITSNYYGNMLTGSTIAKIRKFSGFLEAELFDDNIPTSLYDGLIKSIKNNIDLLHQSMKLRKKLLKIDAVNPFDRSVSLYESKEEITFSWEEGRDLVLKAITPLGEEYVAVATQGLTIDRWVDRAENEGKRSGAFSWGTYSSRPYMLQSWTGTLSDVYTLAHELGHSMHSYYSNKNQPYHNSGYTIFVAEVASTLNEALLSDYILTHMQDSELAKSVLSENLENFEGTVLRQCLFAAFEREASLIADKEEAFTPDTLEEIYMNLNKFWYGDECNYPEFIRYGWMTIPHFYSAFYVYKYATSYCASLALAENLRKDKNQTREDIFRFLKAGGSKPPLEILKDAGIDFLNSDPVGNAFANYKRNIELAEKTFG</sequence>
<organism evidence="9 10">
    <name type="scientific">Fluviispira multicolorata</name>
    <dbReference type="NCBI Taxonomy" id="2654512"/>
    <lineage>
        <taxon>Bacteria</taxon>
        <taxon>Pseudomonadati</taxon>
        <taxon>Bdellovibrionota</taxon>
        <taxon>Oligoflexia</taxon>
        <taxon>Silvanigrellales</taxon>
        <taxon>Silvanigrellaceae</taxon>
        <taxon>Fluviispira</taxon>
    </lineage>
</organism>
<keyword evidence="4 6" id="KW-0862">Zinc</keyword>
<keyword evidence="5 6" id="KW-0482">Metalloprotease</keyword>
<evidence type="ECO:0000256" key="5">
    <source>
        <dbReference type="ARBA" id="ARBA00023049"/>
    </source>
</evidence>
<proteinExistence type="inferred from homology"/>
<keyword evidence="10" id="KW-1185">Reference proteome</keyword>
<dbReference type="InterPro" id="IPR001567">
    <property type="entry name" value="Pept_M3A_M3B_dom"/>
</dbReference>
<comment type="similarity">
    <text evidence="6">Belongs to the peptidase M3B family.</text>
</comment>
<dbReference type="InterPro" id="IPR004438">
    <property type="entry name" value="Peptidase_M3B"/>
</dbReference>
<reference evidence="9 10" key="1">
    <citation type="submission" date="2019-10" db="EMBL/GenBank/DDBJ databases">
        <title>New genus of Silvanigrellaceae.</title>
        <authorList>
            <person name="Pitt A."/>
            <person name="Hahn M.W."/>
        </authorList>
    </citation>
    <scope>NUCLEOTIDE SEQUENCE [LARGE SCALE GENOMIC DNA]</scope>
    <source>
        <strain evidence="9 10">33A1-SZDP</strain>
    </source>
</reference>
<dbReference type="GO" id="GO:0006508">
    <property type="term" value="P:proteolysis"/>
    <property type="evidence" value="ECO:0007669"/>
    <property type="project" value="UniProtKB-KW"/>
</dbReference>
<evidence type="ECO:0000313" key="9">
    <source>
        <dbReference type="EMBL" id="KAB8033153.1"/>
    </source>
</evidence>
<dbReference type="Pfam" id="PF08439">
    <property type="entry name" value="Peptidase_M3_N"/>
    <property type="match status" value="1"/>
</dbReference>
<evidence type="ECO:0000256" key="1">
    <source>
        <dbReference type="ARBA" id="ARBA00022670"/>
    </source>
</evidence>
<keyword evidence="3 6" id="KW-0378">Hydrolase</keyword>
<dbReference type="GO" id="GO:0046872">
    <property type="term" value="F:metal ion binding"/>
    <property type="evidence" value="ECO:0007669"/>
    <property type="project" value="UniProtKB-UniRule"/>
</dbReference>
<dbReference type="EMBL" id="WFLN01000004">
    <property type="protein sequence ID" value="KAB8033153.1"/>
    <property type="molecule type" value="Genomic_DNA"/>
</dbReference>
<dbReference type="Pfam" id="PF01432">
    <property type="entry name" value="Peptidase_M3"/>
    <property type="match status" value="1"/>
</dbReference>
<gene>
    <name evidence="9" type="primary">pepF</name>
    <name evidence="9" type="ORF">GCL57_00215</name>
</gene>
<dbReference type="PANTHER" id="PTHR11804:SF84">
    <property type="entry name" value="SACCHAROLYSIN"/>
    <property type="match status" value="1"/>
</dbReference>
<dbReference type="InterPro" id="IPR045090">
    <property type="entry name" value="Pept_M3A_M3B"/>
</dbReference>
<dbReference type="SUPFAM" id="SSF55486">
    <property type="entry name" value="Metalloproteases ('zincins'), catalytic domain"/>
    <property type="match status" value="1"/>
</dbReference>
<keyword evidence="2 6" id="KW-0479">Metal-binding</keyword>
<evidence type="ECO:0000256" key="4">
    <source>
        <dbReference type="ARBA" id="ARBA00022833"/>
    </source>
</evidence>
<dbReference type="PANTHER" id="PTHR11804">
    <property type="entry name" value="PROTEASE M3 THIMET OLIGOPEPTIDASE-RELATED"/>
    <property type="match status" value="1"/>
</dbReference>
<evidence type="ECO:0000256" key="6">
    <source>
        <dbReference type="RuleBase" id="RU368091"/>
    </source>
</evidence>
<evidence type="ECO:0000256" key="3">
    <source>
        <dbReference type="ARBA" id="ARBA00022801"/>
    </source>
</evidence>
<evidence type="ECO:0000259" key="7">
    <source>
        <dbReference type="Pfam" id="PF01432"/>
    </source>
</evidence>
<protein>
    <recommendedName>
        <fullName evidence="6">Oligopeptidase F</fullName>
        <ecNumber evidence="6">3.4.24.-</ecNumber>
    </recommendedName>
</protein>
<evidence type="ECO:0000256" key="2">
    <source>
        <dbReference type="ARBA" id="ARBA00022723"/>
    </source>
</evidence>
<dbReference type="Gene3D" id="1.10.287.830">
    <property type="entry name" value="putative peptidase helix hairpin domain like"/>
    <property type="match status" value="1"/>
</dbReference>
<dbReference type="Gene3D" id="1.10.1370.20">
    <property type="entry name" value="Oligoendopeptidase f, C-terminal domain"/>
    <property type="match status" value="1"/>
</dbReference>
<dbReference type="GO" id="GO:0006518">
    <property type="term" value="P:peptide metabolic process"/>
    <property type="evidence" value="ECO:0007669"/>
    <property type="project" value="TreeGrafter"/>
</dbReference>
<evidence type="ECO:0000259" key="8">
    <source>
        <dbReference type="Pfam" id="PF08439"/>
    </source>
</evidence>
<feature type="domain" description="Peptidase M3A/M3B catalytic" evidence="7">
    <location>
        <begin position="214"/>
        <end position="594"/>
    </location>
</feature>
<name>A0A833JEZ0_9BACT</name>
<dbReference type="InterPro" id="IPR042088">
    <property type="entry name" value="OligoPept_F_C"/>
</dbReference>
<comment type="caution">
    <text evidence="9">The sequence shown here is derived from an EMBL/GenBank/DDBJ whole genome shotgun (WGS) entry which is preliminary data.</text>
</comment>
<dbReference type="AlphaFoldDB" id="A0A833JEZ0"/>
<dbReference type="NCBIfam" id="TIGR00181">
    <property type="entry name" value="pepF"/>
    <property type="match status" value="1"/>
</dbReference>
<dbReference type="Gene3D" id="1.20.140.70">
    <property type="entry name" value="Oligopeptidase f, N-terminal domain"/>
    <property type="match status" value="1"/>
</dbReference>
<evidence type="ECO:0000313" key="10">
    <source>
        <dbReference type="Proteomes" id="UP000442694"/>
    </source>
</evidence>
<dbReference type="GO" id="GO:0004222">
    <property type="term" value="F:metalloendopeptidase activity"/>
    <property type="evidence" value="ECO:0007669"/>
    <property type="project" value="UniProtKB-UniRule"/>
</dbReference>
<dbReference type="Proteomes" id="UP000442694">
    <property type="component" value="Unassembled WGS sequence"/>
</dbReference>
<dbReference type="InterPro" id="IPR013647">
    <property type="entry name" value="OligopepF_N_dom"/>
</dbReference>
<keyword evidence="1 6" id="KW-0645">Protease</keyword>
<comment type="cofactor">
    <cofactor evidence="6">
        <name>Zn(2+)</name>
        <dbReference type="ChEBI" id="CHEBI:29105"/>
    </cofactor>
    <text evidence="6">Binds 1 zinc ion.</text>
</comment>
<comment type="function">
    <text evidence="6">Has oligopeptidase activity and degrades a variety of small bioactive peptides.</text>
</comment>
<accession>A0A833JEZ0</accession>
<feature type="domain" description="Oligopeptidase F N-terminal" evidence="8">
    <location>
        <begin position="130"/>
        <end position="192"/>
    </location>
</feature>
<dbReference type="CDD" id="cd09608">
    <property type="entry name" value="M3B_PepF"/>
    <property type="match status" value="1"/>
</dbReference>
<dbReference type="EC" id="3.4.24.-" evidence="6"/>